<gene>
    <name evidence="8" type="ORF">WR164_15790</name>
</gene>
<keyword evidence="4 6" id="KW-1133">Transmembrane helix</keyword>
<feature type="transmembrane region" description="Helical" evidence="6">
    <location>
        <begin position="355"/>
        <end position="372"/>
    </location>
</feature>
<feature type="transmembrane region" description="Helical" evidence="6">
    <location>
        <begin position="227"/>
        <end position="247"/>
    </location>
</feature>
<feature type="transmembrane region" description="Helical" evidence="6">
    <location>
        <begin position="135"/>
        <end position="154"/>
    </location>
</feature>
<evidence type="ECO:0000259" key="7">
    <source>
        <dbReference type="PROSITE" id="PS50850"/>
    </source>
</evidence>
<evidence type="ECO:0000313" key="8">
    <source>
        <dbReference type="EMBL" id="GLB47600.1"/>
    </source>
</evidence>
<dbReference type="InterPro" id="IPR036259">
    <property type="entry name" value="MFS_trans_sf"/>
</dbReference>
<feature type="transmembrane region" description="Helical" evidence="6">
    <location>
        <begin position="378"/>
        <end position="396"/>
    </location>
</feature>
<dbReference type="GO" id="GO:0022857">
    <property type="term" value="F:transmembrane transporter activity"/>
    <property type="evidence" value="ECO:0007669"/>
    <property type="project" value="InterPro"/>
</dbReference>
<organism evidence="8 9">
    <name type="scientific">Philodulcilactobacillus myokoensis</name>
    <dbReference type="NCBI Taxonomy" id="2929573"/>
    <lineage>
        <taxon>Bacteria</taxon>
        <taxon>Bacillati</taxon>
        <taxon>Bacillota</taxon>
        <taxon>Bacilli</taxon>
        <taxon>Lactobacillales</taxon>
        <taxon>Lactobacillaceae</taxon>
        <taxon>Philodulcilactobacillus</taxon>
    </lineage>
</organism>
<dbReference type="GO" id="GO:0005886">
    <property type="term" value="C:plasma membrane"/>
    <property type="evidence" value="ECO:0007669"/>
    <property type="project" value="UniProtKB-SubCell"/>
</dbReference>
<feature type="transmembrane region" description="Helical" evidence="6">
    <location>
        <begin position="287"/>
        <end position="307"/>
    </location>
</feature>
<dbReference type="CDD" id="cd06174">
    <property type="entry name" value="MFS"/>
    <property type="match status" value="1"/>
</dbReference>
<evidence type="ECO:0000256" key="2">
    <source>
        <dbReference type="ARBA" id="ARBA00022448"/>
    </source>
</evidence>
<keyword evidence="9" id="KW-1185">Reference proteome</keyword>
<feature type="transmembrane region" description="Helical" evidence="6">
    <location>
        <begin position="166"/>
        <end position="186"/>
    </location>
</feature>
<comment type="subcellular location">
    <subcellularLocation>
        <location evidence="1">Cell membrane</location>
        <topology evidence="1">Multi-pass membrane protein</topology>
    </subcellularLocation>
</comment>
<dbReference type="Gene3D" id="1.20.1250.20">
    <property type="entry name" value="MFS general substrate transporter like domains"/>
    <property type="match status" value="1"/>
</dbReference>
<dbReference type="SUPFAM" id="SSF103473">
    <property type="entry name" value="MFS general substrate transporter"/>
    <property type="match status" value="1"/>
</dbReference>
<dbReference type="RefSeq" id="WP_286137132.1">
    <property type="nucleotide sequence ID" value="NZ_BRPL01000004.1"/>
</dbReference>
<keyword evidence="5 6" id="KW-0472">Membrane</keyword>
<dbReference type="AlphaFoldDB" id="A0A9W6ETD6"/>
<dbReference type="InterPro" id="IPR011701">
    <property type="entry name" value="MFS"/>
</dbReference>
<reference evidence="8" key="2">
    <citation type="journal article" date="2023" name="PLoS ONE">
        <title>Philodulcilactobacillus myokoensis gen. nov., sp. nov., a fructophilic, acidophilic, and agar-phobic lactic acid bacterium isolated from fermented vegetable extracts.</title>
        <authorList>
            <person name="Kouya T."/>
            <person name="Ishiyama Y."/>
            <person name="Ohashi S."/>
            <person name="Kumakubo R."/>
            <person name="Yamazaki T."/>
            <person name="Otaki T."/>
        </authorList>
    </citation>
    <scope>NUCLEOTIDE SEQUENCE</scope>
    <source>
        <strain evidence="8">WR16-4</strain>
    </source>
</reference>
<dbReference type="EMBL" id="BRPL01000004">
    <property type="protein sequence ID" value="GLB47600.1"/>
    <property type="molecule type" value="Genomic_DNA"/>
</dbReference>
<evidence type="ECO:0000313" key="9">
    <source>
        <dbReference type="Proteomes" id="UP001144204"/>
    </source>
</evidence>
<comment type="caution">
    <text evidence="8">The sequence shown here is derived from an EMBL/GenBank/DDBJ whole genome shotgun (WGS) entry which is preliminary data.</text>
</comment>
<proteinExistence type="predicted"/>
<dbReference type="Pfam" id="PF07690">
    <property type="entry name" value="MFS_1"/>
    <property type="match status" value="1"/>
</dbReference>
<feature type="transmembrane region" description="Helical" evidence="6">
    <location>
        <begin position="259"/>
        <end position="280"/>
    </location>
</feature>
<protein>
    <submittedName>
        <fullName evidence="8">Membrane protein</fullName>
    </submittedName>
</protein>
<sequence>MSVARSYKKVISLLMCSQAVYLSAMSVDMTITALVGTELAPSKIYATVPMVLISILSVIVAPQVPKVATKIGIKALFIIGGLIAALGGTSSWYSVTSHSFIFLCIGTSCVGIYQAIANYYRYVASDVSHGKEVRSISLILSAGVVAAIVGPALATWTSQIMMPVYAGAYLLVGFLGLCAMFINSFLPGHAINQTLDGSSNDEDSSQASVHVSFGSLLKRASFRNGGLICLCSCFSMALIMSGATIFMQDVLQSSPDQRMMGMQLHMIGMYLPVIMLLFVAKYLSTKVQILIALVIGIIATLVSVFNITNMTVMLTLLLIGVFWSFSYASGSALLTKSYASEERQSARGKGELFPVLGLALGSLLAGPFNQWITWTTQMEFVLVFILLVIVLIAVDWKKI</sequence>
<evidence type="ECO:0000256" key="5">
    <source>
        <dbReference type="ARBA" id="ARBA00023136"/>
    </source>
</evidence>
<evidence type="ECO:0000256" key="1">
    <source>
        <dbReference type="ARBA" id="ARBA00004651"/>
    </source>
</evidence>
<keyword evidence="2" id="KW-0813">Transport</keyword>
<keyword evidence="3 6" id="KW-0812">Transmembrane</keyword>
<dbReference type="InterPro" id="IPR020846">
    <property type="entry name" value="MFS_dom"/>
</dbReference>
<dbReference type="PROSITE" id="PS50850">
    <property type="entry name" value="MFS"/>
    <property type="match status" value="1"/>
</dbReference>
<dbReference type="Proteomes" id="UP001144204">
    <property type="component" value="Unassembled WGS sequence"/>
</dbReference>
<accession>A0A9W6ETD6</accession>
<feature type="transmembrane region" description="Helical" evidence="6">
    <location>
        <begin position="42"/>
        <end position="61"/>
    </location>
</feature>
<feature type="transmembrane region" description="Helical" evidence="6">
    <location>
        <begin position="100"/>
        <end position="123"/>
    </location>
</feature>
<dbReference type="PANTHER" id="PTHR23534">
    <property type="entry name" value="MFS PERMEASE"/>
    <property type="match status" value="1"/>
</dbReference>
<evidence type="ECO:0000256" key="4">
    <source>
        <dbReference type="ARBA" id="ARBA00022989"/>
    </source>
</evidence>
<evidence type="ECO:0000256" key="3">
    <source>
        <dbReference type="ARBA" id="ARBA00022692"/>
    </source>
</evidence>
<feature type="transmembrane region" description="Helical" evidence="6">
    <location>
        <begin position="313"/>
        <end position="334"/>
    </location>
</feature>
<feature type="domain" description="Major facilitator superfamily (MFS) profile" evidence="7">
    <location>
        <begin position="221"/>
        <end position="399"/>
    </location>
</feature>
<reference evidence="8" key="1">
    <citation type="submission" date="2022-07" db="EMBL/GenBank/DDBJ databases">
        <authorList>
            <person name="Kouya T."/>
            <person name="Ishiyama Y."/>
        </authorList>
    </citation>
    <scope>NUCLEOTIDE SEQUENCE</scope>
    <source>
        <strain evidence="8">WR16-4</strain>
    </source>
</reference>
<evidence type="ECO:0000256" key="6">
    <source>
        <dbReference type="SAM" id="Phobius"/>
    </source>
</evidence>
<dbReference type="PANTHER" id="PTHR23534:SF1">
    <property type="entry name" value="MAJOR FACILITATOR SUPERFAMILY PROTEIN"/>
    <property type="match status" value="1"/>
</dbReference>
<name>A0A9W6ETD6_9LACO</name>
<feature type="transmembrane region" description="Helical" evidence="6">
    <location>
        <begin position="73"/>
        <end position="94"/>
    </location>
</feature>